<sequence length="471" mass="53706">MENMKRHELVAMAKARHIKYCYKMKKQELIDAMSQMDNAPPVVLPHNDLSNIENMKFHELKNIGKALHVKYYYKLKKSVLLDTLIALRTQSEHVVVQEEEVVVVQEEVIAVAREEEVVVVQEEEAPQEEVIAVAREEEVVVVQEEEAPQEEVIAVAQEATQEEENVVAQEEEAKEVPFDYSNRRIAHTFKRRVFDKVDEAFFIKEVIPNMPKRVLDECDLEAEIEDNRVSTLSTNIHITTHAKFVALGLNPPPYEDFTLTWKERYFYRELQTLYPHEFSNFIEQKRLIGAIPPANENTLVIQQNFSVAPLFLRPPIPNDEEKKDSDTDNETVEMANVSAQTVNSFLQTNAKKAEAKPTKIIRKSRKQISVESDSEDEIVGNRKSMAAARQATLPHLDIDFSDSEPESKPAPKKSKAVASKKSKPALKKSQTKKASAAIVDDDEFSAFSDSEPESKTAPKTKKNTRLHKNKK</sequence>
<feature type="region of interest" description="Disordered" evidence="1">
    <location>
        <begin position="394"/>
        <end position="471"/>
    </location>
</feature>
<accession>A0A6C0CQK2</accession>
<evidence type="ECO:0000256" key="1">
    <source>
        <dbReference type="SAM" id="MobiDB-lite"/>
    </source>
</evidence>
<reference evidence="3" key="1">
    <citation type="journal article" date="2020" name="Nature">
        <title>Giant virus diversity and host interactions through global metagenomics.</title>
        <authorList>
            <person name="Schulz F."/>
            <person name="Roux S."/>
            <person name="Paez-Espino D."/>
            <person name="Jungbluth S."/>
            <person name="Walsh D.A."/>
            <person name="Denef V.J."/>
            <person name="McMahon K.D."/>
            <person name="Konstantinidis K.T."/>
            <person name="Eloe-Fadrosh E.A."/>
            <person name="Kyrpides N.C."/>
            <person name="Woyke T."/>
        </authorList>
    </citation>
    <scope>NUCLEOTIDE SEQUENCE</scope>
    <source>
        <strain evidence="3">GVMAG-M-3300021473-15</strain>
    </source>
</reference>
<proteinExistence type="predicted"/>
<dbReference type="SMART" id="SM00959">
    <property type="entry name" value="Rho_N"/>
    <property type="match status" value="2"/>
</dbReference>
<feature type="domain" description="Rho termination factor-like N-terminal" evidence="2">
    <location>
        <begin position="2"/>
        <end position="40"/>
    </location>
</feature>
<feature type="compositionally biased region" description="Basic residues" evidence="1">
    <location>
        <begin position="410"/>
        <end position="431"/>
    </location>
</feature>
<protein>
    <recommendedName>
        <fullName evidence="2">Rho termination factor-like N-terminal domain-containing protein</fullName>
    </recommendedName>
</protein>
<dbReference type="EMBL" id="MN739475">
    <property type="protein sequence ID" value="QHT06771.1"/>
    <property type="molecule type" value="Genomic_DNA"/>
</dbReference>
<evidence type="ECO:0000313" key="3">
    <source>
        <dbReference type="EMBL" id="QHT06771.1"/>
    </source>
</evidence>
<feature type="domain" description="Rho termination factor-like N-terminal" evidence="2">
    <location>
        <begin position="51"/>
        <end position="93"/>
    </location>
</feature>
<feature type="region of interest" description="Disordered" evidence="1">
    <location>
        <begin position="348"/>
        <end position="381"/>
    </location>
</feature>
<dbReference type="InterPro" id="IPR011112">
    <property type="entry name" value="Rho-like_N"/>
</dbReference>
<organism evidence="3">
    <name type="scientific">viral metagenome</name>
    <dbReference type="NCBI Taxonomy" id="1070528"/>
    <lineage>
        <taxon>unclassified sequences</taxon>
        <taxon>metagenomes</taxon>
        <taxon>organismal metagenomes</taxon>
    </lineage>
</organism>
<name>A0A6C0CQK2_9ZZZZ</name>
<evidence type="ECO:0000259" key="2">
    <source>
        <dbReference type="SMART" id="SM00959"/>
    </source>
</evidence>
<dbReference type="AlphaFoldDB" id="A0A6C0CQK2"/>
<feature type="compositionally biased region" description="Basic residues" evidence="1">
    <location>
        <begin position="458"/>
        <end position="471"/>
    </location>
</feature>
<dbReference type="GO" id="GO:0006353">
    <property type="term" value="P:DNA-templated transcription termination"/>
    <property type="evidence" value="ECO:0007669"/>
    <property type="project" value="InterPro"/>
</dbReference>
<dbReference type="Pfam" id="PF07498">
    <property type="entry name" value="Rho_N"/>
    <property type="match status" value="1"/>
</dbReference>